<evidence type="ECO:0000313" key="4">
    <source>
        <dbReference type="Proteomes" id="UP000316726"/>
    </source>
</evidence>
<dbReference type="InterPro" id="IPR036869">
    <property type="entry name" value="J_dom_sf"/>
</dbReference>
<dbReference type="GO" id="GO:0005737">
    <property type="term" value="C:cytoplasm"/>
    <property type="evidence" value="ECO:0007669"/>
    <property type="project" value="TreeGrafter"/>
</dbReference>
<dbReference type="OrthoDB" id="512383at2759"/>
<dbReference type="InterPro" id="IPR001623">
    <property type="entry name" value="DnaJ_domain"/>
</dbReference>
<dbReference type="AlphaFoldDB" id="A0A5B8N010"/>
<dbReference type="PRINTS" id="PR00625">
    <property type="entry name" value="JDOMAIN"/>
</dbReference>
<dbReference type="CDD" id="cd06257">
    <property type="entry name" value="DnaJ"/>
    <property type="match status" value="1"/>
</dbReference>
<feature type="domain" description="J" evidence="2">
    <location>
        <begin position="16"/>
        <end position="84"/>
    </location>
</feature>
<evidence type="ECO:0000256" key="1">
    <source>
        <dbReference type="SAM" id="Coils"/>
    </source>
</evidence>
<name>A0A5B8N010_9CHLO</name>
<reference evidence="3 4" key="1">
    <citation type="submission" date="2018-07" db="EMBL/GenBank/DDBJ databases">
        <title>The complete nuclear genome of the prasinophyte Chloropicon primus (CCMP1205).</title>
        <authorList>
            <person name="Pombert J.-F."/>
            <person name="Otis C."/>
            <person name="Turmel M."/>
            <person name="Lemieux C."/>
        </authorList>
    </citation>
    <scope>NUCLEOTIDE SEQUENCE [LARGE SCALE GENOMIC DNA]</scope>
    <source>
        <strain evidence="3 4">CCMP1205</strain>
    </source>
</reference>
<gene>
    <name evidence="3" type="ORF">A3770_20p85970</name>
</gene>
<dbReference type="GO" id="GO:0042026">
    <property type="term" value="P:protein refolding"/>
    <property type="evidence" value="ECO:0007669"/>
    <property type="project" value="TreeGrafter"/>
</dbReference>
<dbReference type="SUPFAM" id="SSF46565">
    <property type="entry name" value="Chaperone J-domain"/>
    <property type="match status" value="1"/>
</dbReference>
<sequence length="212" mass="24212">MAPSSEDKDDGGGPECFYKVLGVDENATESDIKSAYRKLALKHHPDVKKGKDDGSSGGADFLRISQAYETLSDSNKRSFYDFSRRQVRTPPGGAGPSGGGGSSFYDRYGEEFARQQRRRSPFDEWKAKQDSWQSEYERKQRAKAAWEAEKKEAKLNKVRAMKRRARTEEAHKMRVGRTLKQFWQTSPRVTKYDFAFFSVMTGCFLVSMNAWT</sequence>
<dbReference type="PANTHER" id="PTHR43096">
    <property type="entry name" value="DNAJ HOMOLOG 1, MITOCHONDRIAL-RELATED"/>
    <property type="match status" value="1"/>
</dbReference>
<dbReference type="STRING" id="1764295.A0A5B8N010"/>
<organism evidence="3 4">
    <name type="scientific">Chloropicon primus</name>
    <dbReference type="NCBI Taxonomy" id="1764295"/>
    <lineage>
        <taxon>Eukaryota</taxon>
        <taxon>Viridiplantae</taxon>
        <taxon>Chlorophyta</taxon>
        <taxon>Chloropicophyceae</taxon>
        <taxon>Chloropicales</taxon>
        <taxon>Chloropicaceae</taxon>
        <taxon>Chloropicon</taxon>
    </lineage>
</organism>
<dbReference type="SMART" id="SM00271">
    <property type="entry name" value="DnaJ"/>
    <property type="match status" value="1"/>
</dbReference>
<dbReference type="Gene3D" id="1.10.287.110">
    <property type="entry name" value="DnaJ domain"/>
    <property type="match status" value="1"/>
</dbReference>
<evidence type="ECO:0000259" key="2">
    <source>
        <dbReference type="PROSITE" id="PS50076"/>
    </source>
</evidence>
<protein>
    <submittedName>
        <fullName evidence="3">DnaJ domain-containing protein</fullName>
    </submittedName>
</protein>
<dbReference type="Proteomes" id="UP000316726">
    <property type="component" value="Chromosome 20"/>
</dbReference>
<feature type="coiled-coil region" evidence="1">
    <location>
        <begin position="136"/>
        <end position="170"/>
    </location>
</feature>
<keyword evidence="4" id="KW-1185">Reference proteome</keyword>
<dbReference type="PANTHER" id="PTHR43096:SF58">
    <property type="entry name" value="CHAPERONE DNAJ-DOMAIN SUPERFAMILY PROTEIN"/>
    <property type="match status" value="1"/>
</dbReference>
<dbReference type="Pfam" id="PF00226">
    <property type="entry name" value="DnaJ"/>
    <property type="match status" value="1"/>
</dbReference>
<dbReference type="PROSITE" id="PS50076">
    <property type="entry name" value="DNAJ_2"/>
    <property type="match status" value="1"/>
</dbReference>
<proteinExistence type="predicted"/>
<dbReference type="GO" id="GO:0051082">
    <property type="term" value="F:unfolded protein binding"/>
    <property type="evidence" value="ECO:0007669"/>
    <property type="project" value="TreeGrafter"/>
</dbReference>
<evidence type="ECO:0000313" key="3">
    <source>
        <dbReference type="EMBL" id="QDZ26079.1"/>
    </source>
</evidence>
<dbReference type="EMBL" id="CP031053">
    <property type="protein sequence ID" value="QDZ26079.1"/>
    <property type="molecule type" value="Genomic_DNA"/>
</dbReference>
<keyword evidence="1" id="KW-0175">Coiled coil</keyword>
<accession>A0A5B8N010</accession>